<keyword evidence="3" id="KW-1185">Reference proteome</keyword>
<evidence type="ECO:0008006" key="4">
    <source>
        <dbReference type="Google" id="ProtNLM"/>
    </source>
</evidence>
<sequence>MSIDIQTPLHPYYPLGIVIADYVAPTLSTLEILAIFTVTCLSILTPTWFYVRRQKHRIDGKDAAATLWFVLCGFIHLGLEGTEYSRPELVYFFGYYVFLNAFWIIIPLGLLTQSTQETAKAFAVVRKNEARRTGRASAR</sequence>
<evidence type="ECO:0000313" key="2">
    <source>
        <dbReference type="EMBL" id="KAK7734002.1"/>
    </source>
</evidence>
<gene>
    <name evidence="2" type="ORF">SLS53_007997</name>
</gene>
<keyword evidence="1" id="KW-0812">Transmembrane</keyword>
<dbReference type="GO" id="GO:0016020">
    <property type="term" value="C:membrane"/>
    <property type="evidence" value="ECO:0007669"/>
    <property type="project" value="InterPro"/>
</dbReference>
<protein>
    <recommendedName>
        <fullName evidence="4">EXPERA domain-containing protein</fullName>
    </recommendedName>
</protein>
<dbReference type="InterPro" id="IPR007905">
    <property type="entry name" value="EBP"/>
</dbReference>
<feature type="transmembrane region" description="Helical" evidence="1">
    <location>
        <begin position="63"/>
        <end position="79"/>
    </location>
</feature>
<feature type="transmembrane region" description="Helical" evidence="1">
    <location>
        <begin position="32"/>
        <end position="51"/>
    </location>
</feature>
<name>A0AAN9U005_9PEZI</name>
<dbReference type="GO" id="GO:0005783">
    <property type="term" value="C:endoplasmic reticulum"/>
    <property type="evidence" value="ECO:0007669"/>
    <property type="project" value="TreeGrafter"/>
</dbReference>
<dbReference type="GO" id="GO:0016126">
    <property type="term" value="P:sterol biosynthetic process"/>
    <property type="evidence" value="ECO:0007669"/>
    <property type="project" value="TreeGrafter"/>
</dbReference>
<dbReference type="GO" id="GO:0000247">
    <property type="term" value="F:C-8 sterol isomerase activity"/>
    <property type="evidence" value="ECO:0007669"/>
    <property type="project" value="TreeGrafter"/>
</dbReference>
<dbReference type="PANTHER" id="PTHR14207">
    <property type="entry name" value="STEROL ISOMERASE"/>
    <property type="match status" value="1"/>
</dbReference>
<dbReference type="AlphaFoldDB" id="A0AAN9U005"/>
<dbReference type="PANTHER" id="PTHR14207:SF0">
    <property type="entry name" value="3-BETA-HYDROXYSTEROID-DELTA(8),DELTA(7)-ISOMERASE"/>
    <property type="match status" value="1"/>
</dbReference>
<accession>A0AAN9U005</accession>
<dbReference type="Proteomes" id="UP001320245">
    <property type="component" value="Unassembled WGS sequence"/>
</dbReference>
<keyword evidence="1" id="KW-0472">Membrane</keyword>
<dbReference type="EMBL" id="JAJSPL020000044">
    <property type="protein sequence ID" value="KAK7734002.1"/>
    <property type="molecule type" value="Genomic_DNA"/>
</dbReference>
<organism evidence="2 3">
    <name type="scientific">Cytospora paraplurivora</name>
    <dbReference type="NCBI Taxonomy" id="2898453"/>
    <lineage>
        <taxon>Eukaryota</taxon>
        <taxon>Fungi</taxon>
        <taxon>Dikarya</taxon>
        <taxon>Ascomycota</taxon>
        <taxon>Pezizomycotina</taxon>
        <taxon>Sordariomycetes</taxon>
        <taxon>Sordariomycetidae</taxon>
        <taxon>Diaporthales</taxon>
        <taxon>Cytosporaceae</taxon>
        <taxon>Cytospora</taxon>
    </lineage>
</organism>
<dbReference type="GO" id="GO:0004769">
    <property type="term" value="F:steroid Delta-isomerase activity"/>
    <property type="evidence" value="ECO:0007669"/>
    <property type="project" value="TreeGrafter"/>
</dbReference>
<dbReference type="GO" id="GO:0047750">
    <property type="term" value="F:cholestenol delta-isomerase activity"/>
    <property type="evidence" value="ECO:0007669"/>
    <property type="project" value="InterPro"/>
</dbReference>
<reference evidence="2 3" key="1">
    <citation type="journal article" date="2023" name="PLoS ONE">
        <title>Cytospora paraplurivora sp. nov. isolated from orchards with fruit tree decline syndrome in Ontario, Canada.</title>
        <authorList>
            <person name="Ilyukhin E."/>
            <person name="Nguyen H.D.T."/>
            <person name="Castle A.J."/>
            <person name="Ellouze W."/>
        </authorList>
    </citation>
    <scope>NUCLEOTIDE SEQUENCE [LARGE SCALE GENOMIC DNA]</scope>
    <source>
        <strain evidence="2 3">FDS-564</strain>
    </source>
</reference>
<feature type="transmembrane region" description="Helical" evidence="1">
    <location>
        <begin position="91"/>
        <end position="111"/>
    </location>
</feature>
<keyword evidence="1" id="KW-1133">Transmembrane helix</keyword>
<evidence type="ECO:0000313" key="3">
    <source>
        <dbReference type="Proteomes" id="UP001320245"/>
    </source>
</evidence>
<evidence type="ECO:0000256" key="1">
    <source>
        <dbReference type="SAM" id="Phobius"/>
    </source>
</evidence>
<proteinExistence type="predicted"/>
<comment type="caution">
    <text evidence="2">The sequence shown here is derived from an EMBL/GenBank/DDBJ whole genome shotgun (WGS) entry which is preliminary data.</text>
</comment>